<accession>A0A8K0RU54</accession>
<dbReference type="EMBL" id="JAGPXF010000004">
    <property type="protein sequence ID" value="KAH7245832.1"/>
    <property type="molecule type" value="Genomic_DNA"/>
</dbReference>
<dbReference type="OrthoDB" id="191139at2759"/>
<comment type="caution">
    <text evidence="1">The sequence shown here is derived from an EMBL/GenBank/DDBJ whole genome shotgun (WGS) entry which is preliminary data.</text>
</comment>
<keyword evidence="2" id="KW-1185">Reference proteome</keyword>
<gene>
    <name evidence="1" type="ORF">BKA59DRAFT_176696</name>
</gene>
<sequence length="93" mass="10871">MIKQIDHQFCVCILNLCRVCLMFKAPKFGAYSELFRLQSPYITVEKNGALIYPWDLISCIPHVIELLLKSEQGVTHFAKAFFGWRERKVRGHK</sequence>
<proteinExistence type="predicted"/>
<protein>
    <submittedName>
        <fullName evidence="1">Uncharacterized protein</fullName>
    </submittedName>
</protein>
<evidence type="ECO:0000313" key="2">
    <source>
        <dbReference type="Proteomes" id="UP000813427"/>
    </source>
</evidence>
<reference evidence="1" key="1">
    <citation type="journal article" date="2021" name="Nat. Commun.">
        <title>Genetic determinants of endophytism in the Arabidopsis root mycobiome.</title>
        <authorList>
            <person name="Mesny F."/>
            <person name="Miyauchi S."/>
            <person name="Thiergart T."/>
            <person name="Pickel B."/>
            <person name="Atanasova L."/>
            <person name="Karlsson M."/>
            <person name="Huettel B."/>
            <person name="Barry K.W."/>
            <person name="Haridas S."/>
            <person name="Chen C."/>
            <person name="Bauer D."/>
            <person name="Andreopoulos W."/>
            <person name="Pangilinan J."/>
            <person name="LaButti K."/>
            <person name="Riley R."/>
            <person name="Lipzen A."/>
            <person name="Clum A."/>
            <person name="Drula E."/>
            <person name="Henrissat B."/>
            <person name="Kohler A."/>
            <person name="Grigoriev I.V."/>
            <person name="Martin F.M."/>
            <person name="Hacquard S."/>
        </authorList>
    </citation>
    <scope>NUCLEOTIDE SEQUENCE</scope>
    <source>
        <strain evidence="1">MPI-SDFR-AT-0068</strain>
    </source>
</reference>
<organism evidence="1 2">
    <name type="scientific">Fusarium tricinctum</name>
    <dbReference type="NCBI Taxonomy" id="61284"/>
    <lineage>
        <taxon>Eukaryota</taxon>
        <taxon>Fungi</taxon>
        <taxon>Dikarya</taxon>
        <taxon>Ascomycota</taxon>
        <taxon>Pezizomycotina</taxon>
        <taxon>Sordariomycetes</taxon>
        <taxon>Hypocreomycetidae</taxon>
        <taxon>Hypocreales</taxon>
        <taxon>Nectriaceae</taxon>
        <taxon>Fusarium</taxon>
        <taxon>Fusarium tricinctum species complex</taxon>
    </lineage>
</organism>
<dbReference type="AlphaFoldDB" id="A0A8K0RU54"/>
<name>A0A8K0RU54_9HYPO</name>
<dbReference type="Proteomes" id="UP000813427">
    <property type="component" value="Unassembled WGS sequence"/>
</dbReference>
<evidence type="ECO:0000313" key="1">
    <source>
        <dbReference type="EMBL" id="KAH7245832.1"/>
    </source>
</evidence>